<organism evidence="1 2">
    <name type="scientific">Salipiger marinus</name>
    <dbReference type="NCBI Taxonomy" id="555512"/>
    <lineage>
        <taxon>Bacteria</taxon>
        <taxon>Pseudomonadati</taxon>
        <taxon>Pseudomonadota</taxon>
        <taxon>Alphaproteobacteria</taxon>
        <taxon>Rhodobacterales</taxon>
        <taxon>Roseobacteraceae</taxon>
        <taxon>Salipiger</taxon>
    </lineage>
</organism>
<proteinExistence type="predicted"/>
<protein>
    <recommendedName>
        <fullName evidence="3">Anti-sigma factor NepR domain-containing protein</fullName>
    </recommendedName>
</protein>
<dbReference type="EMBL" id="FNEJ01000040">
    <property type="protein sequence ID" value="SDJ52085.1"/>
    <property type="molecule type" value="Genomic_DNA"/>
</dbReference>
<name>A0A1G8UFX8_9RHOB</name>
<dbReference type="Proteomes" id="UP000199093">
    <property type="component" value="Unassembled WGS sequence"/>
</dbReference>
<reference evidence="1 2" key="1">
    <citation type="submission" date="2016-10" db="EMBL/GenBank/DDBJ databases">
        <authorList>
            <person name="de Groot N.N."/>
        </authorList>
    </citation>
    <scope>NUCLEOTIDE SEQUENCE [LARGE SCALE GENOMIC DNA]</scope>
    <source>
        <strain evidence="1 2">DSM 26424</strain>
    </source>
</reference>
<dbReference type="STRING" id="555512.SAMN04487993_104011"/>
<evidence type="ECO:0000313" key="2">
    <source>
        <dbReference type="Proteomes" id="UP000199093"/>
    </source>
</evidence>
<sequence>MAQDQRPIREDDQRDLELPLSQLLNAIQKEEPPERLQALARNLQDLLARRSE</sequence>
<keyword evidence="2" id="KW-1185">Reference proteome</keyword>
<evidence type="ECO:0000313" key="1">
    <source>
        <dbReference type="EMBL" id="SDJ52085.1"/>
    </source>
</evidence>
<dbReference type="RefSeq" id="WP_165616937.1">
    <property type="nucleotide sequence ID" value="NZ_FNEJ01000040.1"/>
</dbReference>
<accession>A0A1G8UFX8</accession>
<evidence type="ECO:0008006" key="3">
    <source>
        <dbReference type="Google" id="ProtNLM"/>
    </source>
</evidence>
<dbReference type="AlphaFoldDB" id="A0A1G8UFX8"/>
<gene>
    <name evidence="1" type="ORF">SAMN04487993_104011</name>
</gene>